<organism evidence="2 3">
    <name type="scientific">Lepraria neglecta</name>
    <dbReference type="NCBI Taxonomy" id="209136"/>
    <lineage>
        <taxon>Eukaryota</taxon>
        <taxon>Fungi</taxon>
        <taxon>Dikarya</taxon>
        <taxon>Ascomycota</taxon>
        <taxon>Pezizomycotina</taxon>
        <taxon>Lecanoromycetes</taxon>
        <taxon>OSLEUM clade</taxon>
        <taxon>Lecanoromycetidae</taxon>
        <taxon>Lecanorales</taxon>
        <taxon>Lecanorineae</taxon>
        <taxon>Stereocaulaceae</taxon>
        <taxon>Lepraria</taxon>
    </lineage>
</organism>
<proteinExistence type="predicted"/>
<keyword evidence="1" id="KW-0472">Membrane</keyword>
<evidence type="ECO:0000313" key="3">
    <source>
        <dbReference type="Proteomes" id="UP001276659"/>
    </source>
</evidence>
<sequence length="140" mass="15132">MGGKREGKTGMEMRRKTYGAFDVAVAGLAIGWVAIGLVTATLVGAEDRVVGALGFGQVLCLEVLDYGEGGSDAGEQQEERGSLHGGTNMWRSLGSQLGACDREKLHAREIEWMSPRGDDFIERTSNGNHVEDFEVYLPLN</sequence>
<keyword evidence="1" id="KW-1133">Transmembrane helix</keyword>
<comment type="caution">
    <text evidence="2">The sequence shown here is derived from an EMBL/GenBank/DDBJ whole genome shotgun (WGS) entry which is preliminary data.</text>
</comment>
<dbReference type="AlphaFoldDB" id="A0AAE0DPX5"/>
<dbReference type="Proteomes" id="UP001276659">
    <property type="component" value="Unassembled WGS sequence"/>
</dbReference>
<accession>A0AAE0DPX5</accession>
<feature type="transmembrane region" description="Helical" evidence="1">
    <location>
        <begin position="21"/>
        <end position="43"/>
    </location>
</feature>
<gene>
    <name evidence="2" type="ORF">OEA41_000903</name>
</gene>
<keyword evidence="1" id="KW-0812">Transmembrane</keyword>
<evidence type="ECO:0000256" key="1">
    <source>
        <dbReference type="SAM" id="Phobius"/>
    </source>
</evidence>
<protein>
    <submittedName>
        <fullName evidence="2">Uncharacterized protein</fullName>
    </submittedName>
</protein>
<dbReference type="EMBL" id="JASNWA010000003">
    <property type="protein sequence ID" value="KAK3178766.1"/>
    <property type="molecule type" value="Genomic_DNA"/>
</dbReference>
<name>A0AAE0DPX5_9LECA</name>
<keyword evidence="3" id="KW-1185">Reference proteome</keyword>
<reference evidence="2" key="1">
    <citation type="submission" date="2022-11" db="EMBL/GenBank/DDBJ databases">
        <title>Chromosomal genome sequence assembly and mating type (MAT) locus characterization of the leprose asexual lichenized fungus Lepraria neglecta (Nyl.) Erichsen.</title>
        <authorList>
            <person name="Allen J.L."/>
            <person name="Pfeffer B."/>
        </authorList>
    </citation>
    <scope>NUCLEOTIDE SEQUENCE</scope>
    <source>
        <strain evidence="2">Allen 5258</strain>
    </source>
</reference>
<evidence type="ECO:0000313" key="2">
    <source>
        <dbReference type="EMBL" id="KAK3178766.1"/>
    </source>
</evidence>